<accession>A0A6A6AKT1</accession>
<feature type="region of interest" description="Disordered" evidence="3">
    <location>
        <begin position="363"/>
        <end position="389"/>
    </location>
</feature>
<dbReference type="Gene3D" id="3.20.20.80">
    <property type="entry name" value="Glycosidases"/>
    <property type="match status" value="1"/>
</dbReference>
<dbReference type="InterPro" id="IPR053214">
    <property type="entry name" value="LysM12-like"/>
</dbReference>
<feature type="compositionally biased region" description="Low complexity" evidence="3">
    <location>
        <begin position="366"/>
        <end position="380"/>
    </location>
</feature>
<feature type="region of interest" description="Disordered" evidence="3">
    <location>
        <begin position="300"/>
        <end position="320"/>
    </location>
</feature>
<dbReference type="AlphaFoldDB" id="A0A6A6AKT1"/>
<dbReference type="PANTHER" id="PTHR47700:SF2">
    <property type="entry name" value="CHITINASE"/>
    <property type="match status" value="1"/>
</dbReference>
<keyword evidence="4" id="KW-0378">Hydrolase</keyword>
<evidence type="ECO:0000256" key="1">
    <source>
        <dbReference type="ARBA" id="ARBA00022669"/>
    </source>
</evidence>
<dbReference type="GO" id="GO:0008061">
    <property type="term" value="F:chitin binding"/>
    <property type="evidence" value="ECO:0007669"/>
    <property type="project" value="UniProtKB-KW"/>
</dbReference>
<gene>
    <name evidence="4" type="ORF">P153DRAFT_394574</name>
</gene>
<sequence length="549" mass="58212">MITKAGVPSNMIVVGVSSYGRSFQMDTPGCWTEQCTYTGPDSGAYPGRCTNTPGYISDYEIGEILKQNPTAQKQFDTGSYSNIVVFNNTQWVAYMDAENKATRKALYPGLAFLGDADWALTCNLRMAVTKVTHHRVGSLTTTAIPIWGVTLDTSKTAGDITLRSSVQPPPFTVTITPTVSGTTSIIGATKTTTSSGGIVVWGSTTYYPPVQTQTLGGSTTVIGGQVLPPRIITITPNPHPTTVPTTKDPIINPHPTPPQWTSGKPPGPSSPPGCKGCGSPCKLFCNPDCPFCPQGVFPGGDPNDPDRSSSDTTSKSHPSTTLGHTVFFDSLLGDVFPTGIAAAADLDSLSSADASLISSMFHKTTSKPTSTTKPTEAPPTTTAPPPPATPTADCAFWDEGWGWTFEVYNINGWSTDGGASLKKQEGGCGAMTGWNWHAATSSSFAYTYFNLPFFMKAGCVERAIVSAGGPKISCEEQGVDWKKRNAGAKRASLAMRAQVKTNAVPPVFSEEQIEEFKDFYAVNSTYQTYVPQSWSSGLATSTAPPMSTS</sequence>
<dbReference type="GeneID" id="54411749"/>
<name>A0A6A6AKT1_9PLEO</name>
<evidence type="ECO:0000256" key="3">
    <source>
        <dbReference type="SAM" id="MobiDB-lite"/>
    </source>
</evidence>
<feature type="region of interest" description="Disordered" evidence="3">
    <location>
        <begin position="232"/>
        <end position="273"/>
    </location>
</feature>
<keyword evidence="1" id="KW-0147">Chitin-binding</keyword>
<reference evidence="4" key="1">
    <citation type="journal article" date="2020" name="Stud. Mycol.">
        <title>101 Dothideomycetes genomes: a test case for predicting lifestyles and emergence of pathogens.</title>
        <authorList>
            <person name="Haridas S."/>
            <person name="Albert R."/>
            <person name="Binder M."/>
            <person name="Bloem J."/>
            <person name="Labutti K."/>
            <person name="Salamov A."/>
            <person name="Andreopoulos B."/>
            <person name="Baker S."/>
            <person name="Barry K."/>
            <person name="Bills G."/>
            <person name="Bluhm B."/>
            <person name="Cannon C."/>
            <person name="Castanera R."/>
            <person name="Culley D."/>
            <person name="Daum C."/>
            <person name="Ezra D."/>
            <person name="Gonzalez J."/>
            <person name="Henrissat B."/>
            <person name="Kuo A."/>
            <person name="Liang C."/>
            <person name="Lipzen A."/>
            <person name="Lutzoni F."/>
            <person name="Magnuson J."/>
            <person name="Mondo S."/>
            <person name="Nolan M."/>
            <person name="Ohm R."/>
            <person name="Pangilinan J."/>
            <person name="Park H.-J."/>
            <person name="Ramirez L."/>
            <person name="Alfaro M."/>
            <person name="Sun H."/>
            <person name="Tritt A."/>
            <person name="Yoshinaga Y."/>
            <person name="Zwiers L.-H."/>
            <person name="Turgeon B."/>
            <person name="Goodwin S."/>
            <person name="Spatafora J."/>
            <person name="Crous P."/>
            <person name="Grigoriev I."/>
        </authorList>
    </citation>
    <scope>NUCLEOTIDE SEQUENCE</scope>
    <source>
        <strain evidence="4">CBS 119687</strain>
    </source>
</reference>
<evidence type="ECO:0000313" key="5">
    <source>
        <dbReference type="Proteomes" id="UP000799771"/>
    </source>
</evidence>
<dbReference type="EMBL" id="ML977501">
    <property type="protein sequence ID" value="KAF2132430.1"/>
    <property type="molecule type" value="Genomic_DNA"/>
</dbReference>
<protein>
    <submittedName>
        <fullName evidence="4">Glycoside hydrolase family 18 protein</fullName>
    </submittedName>
</protein>
<dbReference type="RefSeq" id="XP_033526817.1">
    <property type="nucleotide sequence ID" value="XM_033671317.1"/>
</dbReference>
<dbReference type="Gene3D" id="3.10.50.10">
    <property type="match status" value="1"/>
</dbReference>
<proteinExistence type="predicted"/>
<evidence type="ECO:0000256" key="2">
    <source>
        <dbReference type="ARBA" id="ARBA00023026"/>
    </source>
</evidence>
<dbReference type="OrthoDB" id="73875at2759"/>
<dbReference type="GO" id="GO:0016787">
    <property type="term" value="F:hydrolase activity"/>
    <property type="evidence" value="ECO:0007669"/>
    <property type="project" value="UniProtKB-KW"/>
</dbReference>
<keyword evidence="5" id="KW-1185">Reference proteome</keyword>
<dbReference type="Proteomes" id="UP000799771">
    <property type="component" value="Unassembled WGS sequence"/>
</dbReference>
<feature type="compositionally biased region" description="Low complexity" evidence="3">
    <location>
        <begin position="232"/>
        <end position="246"/>
    </location>
</feature>
<feature type="compositionally biased region" description="Low complexity" evidence="3">
    <location>
        <begin position="310"/>
        <end position="320"/>
    </location>
</feature>
<keyword evidence="2" id="KW-0843">Virulence</keyword>
<organism evidence="4 5">
    <name type="scientific">Dothidotthia symphoricarpi CBS 119687</name>
    <dbReference type="NCBI Taxonomy" id="1392245"/>
    <lineage>
        <taxon>Eukaryota</taxon>
        <taxon>Fungi</taxon>
        <taxon>Dikarya</taxon>
        <taxon>Ascomycota</taxon>
        <taxon>Pezizomycotina</taxon>
        <taxon>Dothideomycetes</taxon>
        <taxon>Pleosporomycetidae</taxon>
        <taxon>Pleosporales</taxon>
        <taxon>Dothidotthiaceae</taxon>
        <taxon>Dothidotthia</taxon>
    </lineage>
</organism>
<dbReference type="InterPro" id="IPR029070">
    <property type="entry name" value="Chitinase_insertion_sf"/>
</dbReference>
<dbReference type="SUPFAM" id="SSF54556">
    <property type="entry name" value="Chitinase insertion domain"/>
    <property type="match status" value="1"/>
</dbReference>
<dbReference type="PANTHER" id="PTHR47700">
    <property type="entry name" value="V CHITINASE, PUTATIVE (AFU_ORTHOLOGUE AFUA_6G13720)-RELATED"/>
    <property type="match status" value="1"/>
</dbReference>
<evidence type="ECO:0000313" key="4">
    <source>
        <dbReference type="EMBL" id="KAF2132430.1"/>
    </source>
</evidence>